<keyword evidence="3" id="KW-1185">Reference proteome</keyword>
<reference evidence="2 3" key="1">
    <citation type="submission" date="2023-07" db="EMBL/GenBank/DDBJ databases">
        <title>Sequencing the genomes of 1000 actinobacteria strains.</title>
        <authorList>
            <person name="Klenk H.-P."/>
        </authorList>
    </citation>
    <scope>NUCLEOTIDE SEQUENCE [LARGE SCALE GENOMIC DNA]</scope>
    <source>
        <strain evidence="2 3">DSM 44388</strain>
    </source>
</reference>
<evidence type="ECO:0000313" key="3">
    <source>
        <dbReference type="Proteomes" id="UP001235712"/>
    </source>
</evidence>
<comment type="caution">
    <text evidence="2">The sequence shown here is derived from an EMBL/GenBank/DDBJ whole genome shotgun (WGS) entry which is preliminary data.</text>
</comment>
<evidence type="ECO:0000313" key="2">
    <source>
        <dbReference type="EMBL" id="MDP9830979.1"/>
    </source>
</evidence>
<sequence length="189" mass="19966">MFPGRLSRRAKTVAVLAGVPAVAAGVLLATGPAQASGQSYSAAAAKPLAGKTVVIKATKYQGKDRLLTVRGNGSADLSRSKPTKSNGLSADGTSFVLKKVGSSKATTYTIKSINDSEGAKAYCLQQKTNGKVNVVVCNSKKTNQRFSFEPNGKNFAIAGEWGYLKADKRKLRVANIDKESMSFFSVKAR</sequence>
<organism evidence="2 3">
    <name type="scientific">Kineosporia succinea</name>
    <dbReference type="NCBI Taxonomy" id="84632"/>
    <lineage>
        <taxon>Bacteria</taxon>
        <taxon>Bacillati</taxon>
        <taxon>Actinomycetota</taxon>
        <taxon>Actinomycetes</taxon>
        <taxon>Kineosporiales</taxon>
        <taxon>Kineosporiaceae</taxon>
        <taxon>Kineosporia</taxon>
    </lineage>
</organism>
<dbReference type="RefSeq" id="WP_307250308.1">
    <property type="nucleotide sequence ID" value="NZ_JAUSQZ010000001.1"/>
</dbReference>
<protein>
    <recommendedName>
        <fullName evidence="4">Ricin-type beta-trefoil lectin protein</fullName>
    </recommendedName>
</protein>
<dbReference type="EMBL" id="JAUSQZ010000001">
    <property type="protein sequence ID" value="MDP9830979.1"/>
    <property type="molecule type" value="Genomic_DNA"/>
</dbReference>
<gene>
    <name evidence="2" type="ORF">J2S57_006728</name>
</gene>
<evidence type="ECO:0000256" key="1">
    <source>
        <dbReference type="SAM" id="SignalP"/>
    </source>
</evidence>
<feature type="signal peptide" evidence="1">
    <location>
        <begin position="1"/>
        <end position="35"/>
    </location>
</feature>
<dbReference type="Proteomes" id="UP001235712">
    <property type="component" value="Unassembled WGS sequence"/>
</dbReference>
<evidence type="ECO:0008006" key="4">
    <source>
        <dbReference type="Google" id="ProtNLM"/>
    </source>
</evidence>
<proteinExistence type="predicted"/>
<keyword evidence="1" id="KW-0732">Signal</keyword>
<feature type="chain" id="PRO_5046745061" description="Ricin-type beta-trefoil lectin protein" evidence="1">
    <location>
        <begin position="36"/>
        <end position="189"/>
    </location>
</feature>
<accession>A0ABT9PE37</accession>
<name>A0ABT9PE37_9ACTN</name>